<dbReference type="EMBL" id="JAGQLH010000078">
    <property type="protein sequence ID" value="MCA9386097.1"/>
    <property type="molecule type" value="Genomic_DNA"/>
</dbReference>
<evidence type="ECO:0000259" key="2">
    <source>
        <dbReference type="PROSITE" id="PS50965"/>
    </source>
</evidence>
<proteinExistence type="predicted"/>
<dbReference type="InterPro" id="IPR011528">
    <property type="entry name" value="NERD"/>
</dbReference>
<dbReference type="Proteomes" id="UP000754563">
    <property type="component" value="Unassembled WGS sequence"/>
</dbReference>
<evidence type="ECO:0000256" key="1">
    <source>
        <dbReference type="SAM" id="Phobius"/>
    </source>
</evidence>
<sequence length="226" mass="26087">MSIIHPDPHTYLRRMVFRKGTIAILAFSGILIISVVSFIFKNLVLSVVGSVLLLVLFMVNYDSFLKYLLGFIGEFRVKGIIDSHEHILGYHNIILPGEYSNIDHVILTKQGVICVETKSFGGKLSIYQGKWYYGGEMKWNPMQQVTQNSKKLKEYFDKNGVDPEIVRSGIVVLGVLPAKLIRKDRYKTVFTYRQLSRYLLNLPYWDLDRLELEKAKSLLEQLKKHS</sequence>
<gene>
    <name evidence="3" type="ORF">KC717_05610</name>
</gene>
<dbReference type="AlphaFoldDB" id="A0A955RL83"/>
<dbReference type="PROSITE" id="PS50965">
    <property type="entry name" value="NERD"/>
    <property type="match status" value="1"/>
</dbReference>
<keyword evidence="1" id="KW-0472">Membrane</keyword>
<keyword evidence="1" id="KW-0812">Transmembrane</keyword>
<organism evidence="3 4">
    <name type="scientific">Candidatus Dojkabacteria bacterium</name>
    <dbReference type="NCBI Taxonomy" id="2099670"/>
    <lineage>
        <taxon>Bacteria</taxon>
        <taxon>Candidatus Dojkabacteria</taxon>
    </lineage>
</organism>
<reference evidence="3" key="1">
    <citation type="submission" date="2020-04" db="EMBL/GenBank/DDBJ databases">
        <authorList>
            <person name="Zhang T."/>
        </authorList>
    </citation>
    <scope>NUCLEOTIDE SEQUENCE</scope>
    <source>
        <strain evidence="3">HKST-UBA11</strain>
    </source>
</reference>
<evidence type="ECO:0000313" key="3">
    <source>
        <dbReference type="EMBL" id="MCA9386097.1"/>
    </source>
</evidence>
<feature type="domain" description="NERD" evidence="2">
    <location>
        <begin position="69"/>
        <end position="175"/>
    </location>
</feature>
<protein>
    <submittedName>
        <fullName evidence="3">NERD domain-containing protein</fullName>
    </submittedName>
</protein>
<name>A0A955RL83_9BACT</name>
<reference evidence="3" key="2">
    <citation type="journal article" date="2021" name="Microbiome">
        <title>Successional dynamics and alternative stable states in a saline activated sludge microbial community over 9 years.</title>
        <authorList>
            <person name="Wang Y."/>
            <person name="Ye J."/>
            <person name="Ju F."/>
            <person name="Liu L."/>
            <person name="Boyd J.A."/>
            <person name="Deng Y."/>
            <person name="Parks D.H."/>
            <person name="Jiang X."/>
            <person name="Yin X."/>
            <person name="Woodcroft B.J."/>
            <person name="Tyson G.W."/>
            <person name="Hugenholtz P."/>
            <person name="Polz M.F."/>
            <person name="Zhang T."/>
        </authorList>
    </citation>
    <scope>NUCLEOTIDE SEQUENCE</scope>
    <source>
        <strain evidence="3">HKST-UBA11</strain>
    </source>
</reference>
<feature type="transmembrane region" description="Helical" evidence="1">
    <location>
        <begin position="21"/>
        <end position="40"/>
    </location>
</feature>
<keyword evidence="1" id="KW-1133">Transmembrane helix</keyword>
<comment type="caution">
    <text evidence="3">The sequence shown here is derived from an EMBL/GenBank/DDBJ whole genome shotgun (WGS) entry which is preliminary data.</text>
</comment>
<dbReference type="Pfam" id="PF08378">
    <property type="entry name" value="NERD"/>
    <property type="match status" value="1"/>
</dbReference>
<feature type="transmembrane region" description="Helical" evidence="1">
    <location>
        <begin position="46"/>
        <end position="69"/>
    </location>
</feature>
<evidence type="ECO:0000313" key="4">
    <source>
        <dbReference type="Proteomes" id="UP000754563"/>
    </source>
</evidence>
<accession>A0A955RL83</accession>